<organism evidence="2 3">
    <name type="scientific">Schaalia odontolytica F0309</name>
    <dbReference type="NCBI Taxonomy" id="649742"/>
    <lineage>
        <taxon>Bacteria</taxon>
        <taxon>Bacillati</taxon>
        <taxon>Actinomycetota</taxon>
        <taxon>Actinomycetes</taxon>
        <taxon>Actinomycetales</taxon>
        <taxon>Actinomycetaceae</taxon>
        <taxon>Schaalia</taxon>
    </lineage>
</organism>
<feature type="compositionally biased region" description="Basic and acidic residues" evidence="1">
    <location>
        <begin position="1"/>
        <end position="15"/>
    </location>
</feature>
<name>D4U1Q9_9ACTO</name>
<dbReference type="HOGENOM" id="CLU_3131404_0_0_11"/>
<proteinExistence type="predicted"/>
<reference evidence="2 3" key="1">
    <citation type="submission" date="2009-10" db="EMBL/GenBank/DDBJ databases">
        <authorList>
            <person name="Weinstock G."/>
            <person name="Sodergren E."/>
            <person name="Clifton S."/>
            <person name="Fulton L."/>
            <person name="Fulton B."/>
            <person name="Courtney L."/>
            <person name="Fronick C."/>
            <person name="Harrison M."/>
            <person name="Strong C."/>
            <person name="Farmer C."/>
            <person name="Delahaunty K."/>
            <person name="Markovic C."/>
            <person name="Hall O."/>
            <person name="Minx P."/>
            <person name="Tomlinson C."/>
            <person name="Mitreva M."/>
            <person name="Nelson J."/>
            <person name="Hou S."/>
            <person name="Wollam A."/>
            <person name="Pepin K.H."/>
            <person name="Johnson M."/>
            <person name="Bhonagiri V."/>
            <person name="Nash W.E."/>
            <person name="Warren W."/>
            <person name="Chinwalla A."/>
            <person name="Mardis E.R."/>
            <person name="Wilson R.K."/>
        </authorList>
    </citation>
    <scope>NUCLEOTIDE SEQUENCE [LARGE SCALE GENOMIC DNA]</scope>
    <source>
        <strain evidence="2 3">F0309</strain>
    </source>
</reference>
<sequence length="49" mass="5647">MRRERSTTSRREHPPGVRPVRRFAEASPSRPELPARASVHHSFQQPITS</sequence>
<protein>
    <submittedName>
        <fullName evidence="2">Uncharacterized protein</fullName>
    </submittedName>
</protein>
<accession>D4U1Q9</accession>
<evidence type="ECO:0000256" key="1">
    <source>
        <dbReference type="SAM" id="MobiDB-lite"/>
    </source>
</evidence>
<evidence type="ECO:0000313" key="3">
    <source>
        <dbReference type="Proteomes" id="UP000003150"/>
    </source>
</evidence>
<feature type="region of interest" description="Disordered" evidence="1">
    <location>
        <begin position="1"/>
        <end position="49"/>
    </location>
</feature>
<dbReference type="AlphaFoldDB" id="D4U1Q9"/>
<dbReference type="Proteomes" id="UP000003150">
    <property type="component" value="Unassembled WGS sequence"/>
</dbReference>
<dbReference type="EMBL" id="ACYT02000078">
    <property type="protein sequence ID" value="EFF78895.1"/>
    <property type="molecule type" value="Genomic_DNA"/>
</dbReference>
<evidence type="ECO:0000313" key="2">
    <source>
        <dbReference type="EMBL" id="EFF78895.1"/>
    </source>
</evidence>
<gene>
    <name evidence="2" type="ORF">HMPREF0970_02162</name>
</gene>
<comment type="caution">
    <text evidence="2">The sequence shown here is derived from an EMBL/GenBank/DDBJ whole genome shotgun (WGS) entry which is preliminary data.</text>
</comment>